<reference evidence="5 7" key="1">
    <citation type="submission" date="2018-06" db="EMBL/GenBank/DDBJ databases">
        <title>Genomic Encyclopedia of Type Strains, Phase III (KMG-III): the genomes of soil and plant-associated and newly described type strains.</title>
        <authorList>
            <person name="Whitman W."/>
        </authorList>
    </citation>
    <scope>NUCLEOTIDE SEQUENCE [LARGE SCALE GENOMIC DNA]</scope>
    <source>
        <strain evidence="5 7">CECT 7022</strain>
    </source>
</reference>
<name>A0A2V4VNB5_PAEBA</name>
<organism evidence="5 7">
    <name type="scientific">Paenibacillus barcinonensis</name>
    <dbReference type="NCBI Taxonomy" id="198119"/>
    <lineage>
        <taxon>Bacteria</taxon>
        <taxon>Bacillati</taxon>
        <taxon>Bacillota</taxon>
        <taxon>Bacilli</taxon>
        <taxon>Bacillales</taxon>
        <taxon>Paenibacillaceae</taxon>
        <taxon>Paenibacillus</taxon>
    </lineage>
</organism>
<dbReference type="Pfam" id="PF02311">
    <property type="entry name" value="AraC_binding"/>
    <property type="match status" value="1"/>
</dbReference>
<keyword evidence="1" id="KW-0805">Transcription regulation</keyword>
<keyword evidence="3" id="KW-0804">Transcription</keyword>
<keyword evidence="8" id="KW-1185">Reference proteome</keyword>
<dbReference type="PANTHER" id="PTHR43280">
    <property type="entry name" value="ARAC-FAMILY TRANSCRIPTIONAL REGULATOR"/>
    <property type="match status" value="1"/>
</dbReference>
<dbReference type="Pfam" id="PF12833">
    <property type="entry name" value="HTH_18"/>
    <property type="match status" value="1"/>
</dbReference>
<evidence type="ECO:0000313" key="6">
    <source>
        <dbReference type="EMBL" id="QKS58524.1"/>
    </source>
</evidence>
<sequence>MPKPKKPVIEYRHYSLPIDFPVLLLSGERWKISDIKSEHLHFHNHMEIGICYSDGGVMEIKGENVPFRAGDVTFLPRYLPHTTYSSPNKASRWAYLFFSPEELFQHVIKTPQTNMEPNLRAIQARRCVLHKDQYPRVYTLATSIVEEIQRQSPFYRESAYGLLMSLYIELLRIHAHDENGPIREQEKYGEHALEQSREQERQSRQPDLVISPALEFITKNYMLPVTIDELAELCHLSTTHFRRKFHEIMGTTPLDFLNSTRVEEACKRLKSTDSSVLSISEQVGFRSISSFNRCFARLMGESPKVWRKGAHIEAQSAKASILAFTGWV</sequence>
<dbReference type="AlphaFoldDB" id="A0A2V4VNB5"/>
<dbReference type="PROSITE" id="PS01124">
    <property type="entry name" value="HTH_ARAC_FAMILY_2"/>
    <property type="match status" value="1"/>
</dbReference>
<dbReference type="Gene3D" id="2.60.120.10">
    <property type="entry name" value="Jelly Rolls"/>
    <property type="match status" value="1"/>
</dbReference>
<dbReference type="Proteomes" id="UP000247790">
    <property type="component" value="Unassembled WGS sequence"/>
</dbReference>
<dbReference type="InterPro" id="IPR003313">
    <property type="entry name" value="AraC-bd"/>
</dbReference>
<dbReference type="SMART" id="SM00342">
    <property type="entry name" value="HTH_ARAC"/>
    <property type="match status" value="1"/>
</dbReference>
<dbReference type="InterPro" id="IPR014710">
    <property type="entry name" value="RmlC-like_jellyroll"/>
</dbReference>
<dbReference type="PANTHER" id="PTHR43280:SF28">
    <property type="entry name" value="HTH-TYPE TRANSCRIPTIONAL ACTIVATOR RHAS"/>
    <property type="match status" value="1"/>
</dbReference>
<dbReference type="OrthoDB" id="337756at2"/>
<evidence type="ECO:0000256" key="1">
    <source>
        <dbReference type="ARBA" id="ARBA00023015"/>
    </source>
</evidence>
<dbReference type="InterPro" id="IPR018062">
    <property type="entry name" value="HTH_AraC-typ_CS"/>
</dbReference>
<dbReference type="EMBL" id="CP054614">
    <property type="protein sequence ID" value="QKS58524.1"/>
    <property type="molecule type" value="Genomic_DNA"/>
</dbReference>
<feature type="domain" description="HTH araC/xylS-type" evidence="4">
    <location>
        <begin position="211"/>
        <end position="309"/>
    </location>
</feature>
<evidence type="ECO:0000313" key="8">
    <source>
        <dbReference type="Proteomes" id="UP000509327"/>
    </source>
</evidence>
<gene>
    <name evidence="5" type="ORF">DFQ00_112100</name>
    <name evidence="6" type="ORF">HUB98_21315</name>
</gene>
<dbReference type="RefSeq" id="WP_110897909.1">
    <property type="nucleotide sequence ID" value="NZ_CP054614.1"/>
</dbReference>
<accession>A0A2V4VNB5</accession>
<dbReference type="SUPFAM" id="SSF51215">
    <property type="entry name" value="Regulatory protein AraC"/>
    <property type="match status" value="1"/>
</dbReference>
<evidence type="ECO:0000256" key="3">
    <source>
        <dbReference type="ARBA" id="ARBA00023163"/>
    </source>
</evidence>
<dbReference type="GO" id="GO:0043565">
    <property type="term" value="F:sequence-specific DNA binding"/>
    <property type="evidence" value="ECO:0007669"/>
    <property type="project" value="InterPro"/>
</dbReference>
<dbReference type="GO" id="GO:0003700">
    <property type="term" value="F:DNA-binding transcription factor activity"/>
    <property type="evidence" value="ECO:0007669"/>
    <property type="project" value="InterPro"/>
</dbReference>
<dbReference type="InterPro" id="IPR037923">
    <property type="entry name" value="HTH-like"/>
</dbReference>
<evidence type="ECO:0000256" key="2">
    <source>
        <dbReference type="ARBA" id="ARBA00023125"/>
    </source>
</evidence>
<dbReference type="PROSITE" id="PS00041">
    <property type="entry name" value="HTH_ARAC_FAMILY_1"/>
    <property type="match status" value="1"/>
</dbReference>
<dbReference type="InterPro" id="IPR009057">
    <property type="entry name" value="Homeodomain-like_sf"/>
</dbReference>
<evidence type="ECO:0000259" key="4">
    <source>
        <dbReference type="PROSITE" id="PS01124"/>
    </source>
</evidence>
<proteinExistence type="predicted"/>
<evidence type="ECO:0000313" key="5">
    <source>
        <dbReference type="EMBL" id="PYE47651.1"/>
    </source>
</evidence>
<evidence type="ECO:0000313" key="7">
    <source>
        <dbReference type="Proteomes" id="UP000247790"/>
    </source>
</evidence>
<protein>
    <submittedName>
        <fullName evidence="5">AraC-like DNA-binding protein</fullName>
    </submittedName>
    <submittedName>
        <fullName evidence="6">Helix-turn-helix transcriptional regulator</fullName>
    </submittedName>
</protein>
<dbReference type="Gene3D" id="1.10.10.60">
    <property type="entry name" value="Homeodomain-like"/>
    <property type="match status" value="2"/>
</dbReference>
<keyword evidence="2 5" id="KW-0238">DNA-binding</keyword>
<dbReference type="SUPFAM" id="SSF46689">
    <property type="entry name" value="Homeodomain-like"/>
    <property type="match status" value="2"/>
</dbReference>
<dbReference type="EMBL" id="QJSW01000012">
    <property type="protein sequence ID" value="PYE47651.1"/>
    <property type="molecule type" value="Genomic_DNA"/>
</dbReference>
<dbReference type="Proteomes" id="UP000509327">
    <property type="component" value="Chromosome"/>
</dbReference>
<dbReference type="InterPro" id="IPR018060">
    <property type="entry name" value="HTH_AraC"/>
</dbReference>
<reference evidence="6 8" key="2">
    <citation type="submission" date="2020-06" db="EMBL/GenBank/DDBJ databases">
        <title>Complete genome of Paenibacillus barcinonensis KACC11450.</title>
        <authorList>
            <person name="Kim M."/>
            <person name="Park Y.-J."/>
            <person name="Shin J.-H."/>
        </authorList>
    </citation>
    <scope>NUCLEOTIDE SEQUENCE [LARGE SCALE GENOMIC DNA]</scope>
    <source>
        <strain evidence="6 8">KACC11450</strain>
    </source>
</reference>